<reference evidence="6" key="3">
    <citation type="submission" date="2020-06" db="EMBL/GenBank/DDBJ databases">
        <title>Helianthus annuus Genome sequencing and assembly Release 2.</title>
        <authorList>
            <person name="Gouzy J."/>
            <person name="Langlade N."/>
            <person name="Munos S."/>
        </authorList>
    </citation>
    <scope>NUCLEOTIDE SEQUENCE</scope>
    <source>
        <tissue evidence="6">Leaves</tissue>
    </source>
</reference>
<sequence>MMQISNDGKKIDRKTIEKNRRTHMKKLCFKLNSLVPSLSSQPFKLFTQESQFDHSIAYIEHLRKRIEVLKDKRNEALKYVNDYPSALSCQGVSTPPSTVEVHDLDGGLKVLLISNTEKKISFSEIISIVEEGGAEVVKGGYTTADDDKVIYTLHAKARVTRIGIEVESVHQKLQELINRSSSKKEEICKTSNIRIDR</sequence>
<feature type="domain" description="BHLH" evidence="5">
    <location>
        <begin position="8"/>
        <end position="62"/>
    </location>
</feature>
<dbReference type="STRING" id="4232.A0A251VDI3"/>
<evidence type="ECO:0000256" key="4">
    <source>
        <dbReference type="ARBA" id="ARBA00023242"/>
    </source>
</evidence>
<organism evidence="7 8">
    <name type="scientific">Helianthus annuus</name>
    <name type="common">Common sunflower</name>
    <dbReference type="NCBI Taxonomy" id="4232"/>
    <lineage>
        <taxon>Eukaryota</taxon>
        <taxon>Viridiplantae</taxon>
        <taxon>Streptophyta</taxon>
        <taxon>Embryophyta</taxon>
        <taxon>Tracheophyta</taxon>
        <taxon>Spermatophyta</taxon>
        <taxon>Magnoliopsida</taxon>
        <taxon>eudicotyledons</taxon>
        <taxon>Gunneridae</taxon>
        <taxon>Pentapetalae</taxon>
        <taxon>asterids</taxon>
        <taxon>campanulids</taxon>
        <taxon>Asterales</taxon>
        <taxon>Asteraceae</taxon>
        <taxon>Asteroideae</taxon>
        <taxon>Heliantheae alliance</taxon>
        <taxon>Heliantheae</taxon>
        <taxon>Helianthus</taxon>
    </lineage>
</organism>
<dbReference type="SUPFAM" id="SSF47459">
    <property type="entry name" value="HLH, helix-loop-helix DNA-binding domain"/>
    <property type="match status" value="1"/>
</dbReference>
<protein>
    <submittedName>
        <fullName evidence="7">Putative achaete-scute transcription factor-related protein</fullName>
    </submittedName>
    <submittedName>
        <fullName evidence="6">Transcription factor bHLH family</fullName>
    </submittedName>
</protein>
<dbReference type="PROSITE" id="PS50888">
    <property type="entry name" value="BHLH"/>
    <property type="match status" value="1"/>
</dbReference>
<dbReference type="InParanoid" id="A0A251VDI3"/>
<dbReference type="Gramene" id="mRNA:HanXRQr2_Chr02g0051821">
    <property type="protein sequence ID" value="mRNA:HanXRQr2_Chr02g0051821"/>
    <property type="gene ID" value="HanXRQr2_Chr02g0051821"/>
</dbReference>
<proteinExistence type="predicted"/>
<comment type="subcellular location">
    <subcellularLocation>
        <location evidence="1">Nucleus</location>
    </subcellularLocation>
</comment>
<accession>A0A251VDI3</accession>
<evidence type="ECO:0000256" key="1">
    <source>
        <dbReference type="ARBA" id="ARBA00004123"/>
    </source>
</evidence>
<dbReference type="GO" id="GO:0000981">
    <property type="term" value="F:DNA-binding transcription factor activity, RNA polymerase II-specific"/>
    <property type="evidence" value="ECO:0000318"/>
    <property type="project" value="GO_Central"/>
</dbReference>
<dbReference type="GO" id="GO:0090575">
    <property type="term" value="C:RNA polymerase II transcription regulator complex"/>
    <property type="evidence" value="ECO:0000318"/>
    <property type="project" value="GO_Central"/>
</dbReference>
<dbReference type="EMBL" id="MNCJ02000317">
    <property type="protein sequence ID" value="KAF5817337.1"/>
    <property type="molecule type" value="Genomic_DNA"/>
</dbReference>
<evidence type="ECO:0000313" key="7">
    <source>
        <dbReference type="EMBL" id="OTG33677.1"/>
    </source>
</evidence>
<evidence type="ECO:0000256" key="2">
    <source>
        <dbReference type="ARBA" id="ARBA00023015"/>
    </source>
</evidence>
<dbReference type="EMBL" id="CM007891">
    <property type="protein sequence ID" value="OTG33677.1"/>
    <property type="molecule type" value="Genomic_DNA"/>
</dbReference>
<dbReference type="OrthoDB" id="1870484at2759"/>
<reference evidence="7" key="2">
    <citation type="submission" date="2017-02" db="EMBL/GenBank/DDBJ databases">
        <title>Sunflower complete genome.</title>
        <authorList>
            <person name="Langlade N."/>
            <person name="Munos S."/>
        </authorList>
    </citation>
    <scope>NUCLEOTIDE SEQUENCE [LARGE SCALE GENOMIC DNA]</scope>
    <source>
        <tissue evidence="7">Leaves</tissue>
    </source>
</reference>
<dbReference type="OMA" id="CIYIELL"/>
<evidence type="ECO:0000313" key="6">
    <source>
        <dbReference type="EMBL" id="KAF5817337.1"/>
    </source>
</evidence>
<gene>
    <name evidence="7" type="ORF">HannXRQ_Chr02g0037321</name>
    <name evidence="6" type="ORF">HanXRQr2_Chr02g0051821</name>
</gene>
<dbReference type="InterPro" id="IPR011598">
    <property type="entry name" value="bHLH_dom"/>
</dbReference>
<keyword evidence="2" id="KW-0805">Transcription regulation</keyword>
<evidence type="ECO:0000259" key="5">
    <source>
        <dbReference type="PROSITE" id="PS50888"/>
    </source>
</evidence>
<dbReference type="GO" id="GO:0046983">
    <property type="term" value="F:protein dimerization activity"/>
    <property type="evidence" value="ECO:0007669"/>
    <property type="project" value="InterPro"/>
</dbReference>
<dbReference type="InterPro" id="IPR036638">
    <property type="entry name" value="HLH_DNA-bd_sf"/>
</dbReference>
<name>A0A251VDI3_HELAN</name>
<evidence type="ECO:0000256" key="3">
    <source>
        <dbReference type="ARBA" id="ARBA00023163"/>
    </source>
</evidence>
<keyword evidence="8" id="KW-1185">Reference proteome</keyword>
<dbReference type="Gene3D" id="4.10.280.10">
    <property type="entry name" value="Helix-loop-helix DNA-binding domain"/>
    <property type="match status" value="1"/>
</dbReference>
<dbReference type="InterPro" id="IPR015660">
    <property type="entry name" value="MASH1/Ascl1a-like"/>
</dbReference>
<dbReference type="GO" id="GO:0006357">
    <property type="term" value="P:regulation of transcription by RNA polymerase II"/>
    <property type="evidence" value="ECO:0000318"/>
    <property type="project" value="GO_Central"/>
</dbReference>
<dbReference type="GO" id="GO:0000977">
    <property type="term" value="F:RNA polymerase II transcription regulatory region sequence-specific DNA binding"/>
    <property type="evidence" value="ECO:0000318"/>
    <property type="project" value="GO_Central"/>
</dbReference>
<keyword evidence="3" id="KW-0804">Transcription</keyword>
<dbReference type="Proteomes" id="UP000215914">
    <property type="component" value="Chromosome 2"/>
</dbReference>
<dbReference type="PANTHER" id="PTHR13935">
    <property type="entry name" value="ACHAETE-SCUTE TRANSCRIPTION FACTOR-RELATED"/>
    <property type="match status" value="1"/>
</dbReference>
<evidence type="ECO:0000313" key="8">
    <source>
        <dbReference type="Proteomes" id="UP000215914"/>
    </source>
</evidence>
<dbReference type="PANTHER" id="PTHR13935:SF46">
    <property type="entry name" value="TRANSCRIPTION FACTOR BHLH167-RELATED"/>
    <property type="match status" value="1"/>
</dbReference>
<dbReference type="AlphaFoldDB" id="A0A251VDI3"/>
<reference evidence="6 8" key="1">
    <citation type="journal article" date="2017" name="Nature">
        <title>The sunflower genome provides insights into oil metabolism, flowering and Asterid evolution.</title>
        <authorList>
            <person name="Badouin H."/>
            <person name="Gouzy J."/>
            <person name="Grassa C.J."/>
            <person name="Murat F."/>
            <person name="Staton S.E."/>
            <person name="Cottret L."/>
            <person name="Lelandais-Briere C."/>
            <person name="Owens G.L."/>
            <person name="Carrere S."/>
            <person name="Mayjonade B."/>
            <person name="Legrand L."/>
            <person name="Gill N."/>
            <person name="Kane N.C."/>
            <person name="Bowers J.E."/>
            <person name="Hubner S."/>
            <person name="Bellec A."/>
            <person name="Berard A."/>
            <person name="Berges H."/>
            <person name="Blanchet N."/>
            <person name="Boniface M.C."/>
            <person name="Brunel D."/>
            <person name="Catrice O."/>
            <person name="Chaidir N."/>
            <person name="Claudel C."/>
            <person name="Donnadieu C."/>
            <person name="Faraut T."/>
            <person name="Fievet G."/>
            <person name="Helmstetter N."/>
            <person name="King M."/>
            <person name="Knapp S.J."/>
            <person name="Lai Z."/>
            <person name="Le Paslier M.C."/>
            <person name="Lippi Y."/>
            <person name="Lorenzon L."/>
            <person name="Mandel J.R."/>
            <person name="Marage G."/>
            <person name="Marchand G."/>
            <person name="Marquand E."/>
            <person name="Bret-Mestries E."/>
            <person name="Morien E."/>
            <person name="Nambeesan S."/>
            <person name="Nguyen T."/>
            <person name="Pegot-Espagnet P."/>
            <person name="Pouilly N."/>
            <person name="Raftis F."/>
            <person name="Sallet E."/>
            <person name="Schiex T."/>
            <person name="Thomas J."/>
            <person name="Vandecasteele C."/>
            <person name="Vares D."/>
            <person name="Vear F."/>
            <person name="Vautrin S."/>
            <person name="Crespi M."/>
            <person name="Mangin B."/>
            <person name="Burke J.M."/>
            <person name="Salse J."/>
            <person name="Munos S."/>
            <person name="Vincourt P."/>
            <person name="Rieseberg L.H."/>
            <person name="Langlade N.B."/>
        </authorList>
    </citation>
    <scope>NUCLEOTIDE SEQUENCE [LARGE SCALE GENOMIC DNA]</scope>
    <source>
        <strain evidence="8">cv. SF193</strain>
        <tissue evidence="6">Leaves</tissue>
    </source>
</reference>
<keyword evidence="4" id="KW-0539">Nucleus</keyword>